<evidence type="ECO:0000256" key="1">
    <source>
        <dbReference type="SAM" id="MobiDB-lite"/>
    </source>
</evidence>
<dbReference type="InterPro" id="IPR057587">
    <property type="entry name" value="GpJ_Ig_second"/>
</dbReference>
<dbReference type="AlphaFoldDB" id="A0AAU7KCK7"/>
<dbReference type="PROSITE" id="PS50853">
    <property type="entry name" value="FN3"/>
    <property type="match status" value="1"/>
</dbReference>
<dbReference type="InterPro" id="IPR003961">
    <property type="entry name" value="FN3_dom"/>
</dbReference>
<dbReference type="CDD" id="cd00063">
    <property type="entry name" value="FN3"/>
    <property type="match status" value="1"/>
</dbReference>
<dbReference type="InterPro" id="IPR032876">
    <property type="entry name" value="J_dom"/>
</dbReference>
<name>A0AAU7KCK7_9GAMM</name>
<evidence type="ECO:0000313" key="3">
    <source>
        <dbReference type="EMBL" id="XBO69240.1"/>
    </source>
</evidence>
<proteinExistence type="predicted"/>
<protein>
    <submittedName>
        <fullName evidence="3">Phage tail protein</fullName>
    </submittedName>
</protein>
<dbReference type="Pfam" id="PF24801">
    <property type="entry name" value="FNIII-A_GpJ"/>
    <property type="match status" value="1"/>
</dbReference>
<dbReference type="PANTHER" id="PTHR36251:SF2">
    <property type="entry name" value="GIFSY-2 PROPHAGE HOST SPECIFICITY PROTEIN J, PHAGE LAMBDA"/>
    <property type="match status" value="1"/>
</dbReference>
<feature type="domain" description="Fibronectin type-III" evidence="2">
    <location>
        <begin position="720"/>
        <end position="814"/>
    </location>
</feature>
<organism evidence="3">
    <name type="scientific">Halomonas sp. RT37</name>
    <dbReference type="NCBI Taxonomy" id="2950872"/>
    <lineage>
        <taxon>Bacteria</taxon>
        <taxon>Pseudomonadati</taxon>
        <taxon>Pseudomonadota</taxon>
        <taxon>Gammaproteobacteria</taxon>
        <taxon>Oceanospirillales</taxon>
        <taxon>Halomonadaceae</taxon>
        <taxon>Halomonas</taxon>
    </lineage>
</organism>
<dbReference type="InterPro" id="IPR055385">
    <property type="entry name" value="GpJ_HDII-ins2"/>
</dbReference>
<dbReference type="InterPro" id="IPR036116">
    <property type="entry name" value="FN3_sf"/>
</dbReference>
<dbReference type="RefSeq" id="WP_348826531.1">
    <property type="nucleotide sequence ID" value="NZ_CP098827.1"/>
</dbReference>
<dbReference type="PANTHER" id="PTHR36251">
    <property type="entry name" value="FELS-1 PROPHAGE HOST SPECIFICITY PROTEIN-RELATED"/>
    <property type="match status" value="1"/>
</dbReference>
<dbReference type="InterPro" id="IPR053171">
    <property type="entry name" value="Viral_Tip_Attach_Protein"/>
</dbReference>
<dbReference type="SMART" id="SM00060">
    <property type="entry name" value="FN3"/>
    <property type="match status" value="2"/>
</dbReference>
<dbReference type="InterPro" id="IPR015406">
    <property type="entry name" value="GpJ_CSF"/>
</dbReference>
<dbReference type="Pfam" id="PF13550">
    <property type="entry name" value="Phage-tail_3"/>
    <property type="match status" value="1"/>
</dbReference>
<dbReference type="Pfam" id="PF09327">
    <property type="entry name" value="Phage_Tail_Tip"/>
    <property type="match status" value="1"/>
</dbReference>
<sequence>MTDLVVYGAKGGKGGGDEARTPREAPNTLRSTSKARIIDVLGEGPIVGLTNGLKSIYLDETPLQDEGGDFNFQGVTVHTRTGEPDQSHIVGFPAVETANDVSTEVTNATPVVRTVTNPEADAARVTVQVQALSYQNVENGDLLPTEVAVAVDVRPNGGSWSEKRYDIIKGKTTSPYQRSYRVPLTGDGPWDIRVRRVTPDNGSATLRNATYWATYTEIIDAKLQYPDTALVGLEVDAQDFGSQIPSRSYDVKGLIVRVPTNYNPETREYTGLWNGSFKLAWTDNPAWCFLDLATSERYGAGLENVDKWGLYQIAQYCDELIPDGFGGQEPRFTFNTVLSSREEAIKALDTLATAFRGMTYWGANTVMATADMPTDPVKLVSPANVVDGEFEYSGTALKARHSVALVSWNDPGDNYRLQVEVVEDADAVQQFGWKQIDVTAVGCTSRGQAHRLGKWMLYSERAETETITYQASVDHADLRPGDIIAVNDPTTAGARLSGRIIRPGLSALVLDQVPEQVSGSDWYLDVLLPTGGIERRQVDRFAGDHVELVSPLSAEPIRGAIWMLSSQDVEPPKFRVLSVAEQETAIYQITAVEHDPTKYDRVEQGLNLPDEDYTLIPTGPVAAPYSITVEASKYLAGGTEHQKITVSWTPSDDARVVRYIAEVQGPNDVSWGEAFAGPGTSFDILDAEPGEWQIRVRGITGTGSASPWAYRTTNVAGLLLPTPPDSVDIRAGTFEITLIPNGLYPGQMWEFWRSNVALDTGLIESNAVRVGVAPTLTDTDLEPDTTYYYYVRGTNAYGVSSWYPVQATTENDPDKIMSVISGQIKQTDLFTDLSQNIDGLNSSYVLNVTGGGRVAGFGTAYDEDQDVFDFGVLADRFYIAQPGDGDAEVIPFIFTDGTLYLKEALIQYLTFTKLKASDGSFIVENGKVKASYIQADELHVDYGKLFNIDVQNAHIRNGAITNAKIGNAAITSAKIGNAQVDTLQIAGQAVTIPVGTSRTSGRSSNGSWVSWLSVYLNAEGGRVFANFAATNATGGGGRPYFRWKVDGSVWFEIPTGTGELNHACTLDVGNRHGVTIAIECRGASTVNSTQSTLTAEGKKR</sequence>
<dbReference type="Pfam" id="PF24489">
    <property type="entry name" value="Ig_J_second"/>
    <property type="match status" value="1"/>
</dbReference>
<dbReference type="InterPro" id="IPR013783">
    <property type="entry name" value="Ig-like_fold"/>
</dbReference>
<accession>A0AAU7KCK7</accession>
<feature type="region of interest" description="Disordered" evidence="1">
    <location>
        <begin position="7"/>
        <end position="30"/>
    </location>
</feature>
<reference evidence="3" key="1">
    <citation type="submission" date="2022-06" db="EMBL/GenBank/DDBJ databases">
        <title>A novel DMS-producing enzyme.</title>
        <authorList>
            <person name="Zhang Y."/>
        </authorList>
    </citation>
    <scope>NUCLEOTIDE SEQUENCE</scope>
    <source>
        <strain evidence="3">RT37</strain>
    </source>
</reference>
<evidence type="ECO:0000259" key="2">
    <source>
        <dbReference type="PROSITE" id="PS50853"/>
    </source>
</evidence>
<dbReference type="EMBL" id="CP098827">
    <property type="protein sequence ID" value="XBO69240.1"/>
    <property type="molecule type" value="Genomic_DNA"/>
</dbReference>
<gene>
    <name evidence="3" type="ORF">NFG58_11385</name>
</gene>
<dbReference type="Gene3D" id="2.60.40.10">
    <property type="entry name" value="Immunoglobulins"/>
    <property type="match status" value="2"/>
</dbReference>
<dbReference type="SUPFAM" id="SSF49265">
    <property type="entry name" value="Fibronectin type III"/>
    <property type="match status" value="1"/>
</dbReference>